<name>A0AAV0EM51_9ASTE</name>
<gene>
    <name evidence="1" type="ORF">CEPIT_LOCUS25024</name>
</gene>
<reference evidence="1" key="1">
    <citation type="submission" date="2022-07" db="EMBL/GenBank/DDBJ databases">
        <authorList>
            <person name="Macas J."/>
            <person name="Novak P."/>
            <person name="Neumann P."/>
        </authorList>
    </citation>
    <scope>NUCLEOTIDE SEQUENCE</scope>
</reference>
<accession>A0AAV0EM51</accession>
<dbReference type="Proteomes" id="UP001152523">
    <property type="component" value="Unassembled WGS sequence"/>
</dbReference>
<evidence type="ECO:0000313" key="2">
    <source>
        <dbReference type="Proteomes" id="UP001152523"/>
    </source>
</evidence>
<evidence type="ECO:0000313" key="1">
    <source>
        <dbReference type="EMBL" id="CAH9123194.1"/>
    </source>
</evidence>
<proteinExistence type="predicted"/>
<feature type="non-terminal residue" evidence="1">
    <location>
        <position position="166"/>
    </location>
</feature>
<sequence length="166" mass="18439">MMTSVVKNCRRGALSSFTQLYPCKLFLCSLFVIVFLFSSFAFSPSRLFSLGYYSPRLVTTWSDASAALAVLSGNSSDFSKVSIQETVITPDEALLFLEYPRLTRLFTRGELDCVYFSPAGYTSSPAPPKSVDDEHSGRQIIRCELPPHGSSVSLAVKMEPHHHYLP</sequence>
<dbReference type="EMBL" id="CAMAPF010000930">
    <property type="protein sequence ID" value="CAH9123194.1"/>
    <property type="molecule type" value="Genomic_DNA"/>
</dbReference>
<protein>
    <submittedName>
        <fullName evidence="1">Uncharacterized protein</fullName>
    </submittedName>
</protein>
<comment type="caution">
    <text evidence="1">The sequence shown here is derived from an EMBL/GenBank/DDBJ whole genome shotgun (WGS) entry which is preliminary data.</text>
</comment>
<dbReference type="AlphaFoldDB" id="A0AAV0EM51"/>
<keyword evidence="2" id="KW-1185">Reference proteome</keyword>
<organism evidence="1 2">
    <name type="scientific">Cuscuta epithymum</name>
    <dbReference type="NCBI Taxonomy" id="186058"/>
    <lineage>
        <taxon>Eukaryota</taxon>
        <taxon>Viridiplantae</taxon>
        <taxon>Streptophyta</taxon>
        <taxon>Embryophyta</taxon>
        <taxon>Tracheophyta</taxon>
        <taxon>Spermatophyta</taxon>
        <taxon>Magnoliopsida</taxon>
        <taxon>eudicotyledons</taxon>
        <taxon>Gunneridae</taxon>
        <taxon>Pentapetalae</taxon>
        <taxon>asterids</taxon>
        <taxon>lamiids</taxon>
        <taxon>Solanales</taxon>
        <taxon>Convolvulaceae</taxon>
        <taxon>Cuscuteae</taxon>
        <taxon>Cuscuta</taxon>
        <taxon>Cuscuta subgen. Cuscuta</taxon>
    </lineage>
</organism>